<evidence type="ECO:0000256" key="2">
    <source>
        <dbReference type="ARBA" id="ARBA00022448"/>
    </source>
</evidence>
<evidence type="ECO:0000256" key="1">
    <source>
        <dbReference type="ARBA" id="ARBA00004651"/>
    </source>
</evidence>
<dbReference type="Proteomes" id="UP001596028">
    <property type="component" value="Unassembled WGS sequence"/>
</dbReference>
<evidence type="ECO:0000256" key="6">
    <source>
        <dbReference type="ARBA" id="ARBA00023136"/>
    </source>
</evidence>
<evidence type="ECO:0000256" key="3">
    <source>
        <dbReference type="ARBA" id="ARBA00022475"/>
    </source>
</evidence>
<dbReference type="InterPro" id="IPR000390">
    <property type="entry name" value="Small_drug/metabolite_transptr"/>
</dbReference>
<keyword evidence="3" id="KW-1003">Cell membrane</keyword>
<dbReference type="InterPro" id="IPR037185">
    <property type="entry name" value="EmrE-like"/>
</dbReference>
<dbReference type="PANTHER" id="PTHR30561:SF0">
    <property type="entry name" value="GUANIDINIUM EXPORTER"/>
    <property type="match status" value="1"/>
</dbReference>
<evidence type="ECO:0000256" key="7">
    <source>
        <dbReference type="RuleBase" id="RU003942"/>
    </source>
</evidence>
<keyword evidence="5 8" id="KW-1133">Transmembrane helix</keyword>
<dbReference type="SUPFAM" id="SSF103481">
    <property type="entry name" value="Multidrug resistance efflux transporter EmrE"/>
    <property type="match status" value="1"/>
</dbReference>
<comment type="caution">
    <text evidence="9">The sequence shown here is derived from an EMBL/GenBank/DDBJ whole genome shotgun (WGS) entry which is preliminary data.</text>
</comment>
<evidence type="ECO:0000256" key="4">
    <source>
        <dbReference type="ARBA" id="ARBA00022692"/>
    </source>
</evidence>
<sequence length="106" mass="11206">MAWAALVLAGMFEVVGVLAMNRLKEKKDKLSLLLLVLGFVISFGLLSVAMKTISMGTAYAIWTAIGTVGGTLVGMLLYGESRQAKRIFFLALVVAAVIGLKAIGSE</sequence>
<feature type="transmembrane region" description="Helical" evidence="8">
    <location>
        <begin position="87"/>
        <end position="104"/>
    </location>
</feature>
<comment type="similarity">
    <text evidence="7">Belongs to the drug/metabolite transporter (DMT) superfamily. Small multidrug resistance (SMR) (TC 2.A.7.1) family.</text>
</comment>
<keyword evidence="6 8" id="KW-0472">Membrane</keyword>
<accession>A0ABV9FK45</accession>
<evidence type="ECO:0000313" key="9">
    <source>
        <dbReference type="EMBL" id="MFC4601633.1"/>
    </source>
</evidence>
<keyword evidence="4 7" id="KW-0812">Transmembrane</keyword>
<dbReference type="RefSeq" id="WP_378101939.1">
    <property type="nucleotide sequence ID" value="NZ_JBHSEP010000028.1"/>
</dbReference>
<reference evidence="10" key="1">
    <citation type="journal article" date="2019" name="Int. J. Syst. Evol. Microbiol.">
        <title>The Global Catalogue of Microorganisms (GCM) 10K type strain sequencing project: providing services to taxonomists for standard genome sequencing and annotation.</title>
        <authorList>
            <consortium name="The Broad Institute Genomics Platform"/>
            <consortium name="The Broad Institute Genome Sequencing Center for Infectious Disease"/>
            <person name="Wu L."/>
            <person name="Ma J."/>
        </authorList>
    </citation>
    <scope>NUCLEOTIDE SEQUENCE [LARGE SCALE GENOMIC DNA]</scope>
    <source>
        <strain evidence="10">CCUG 49571</strain>
    </source>
</reference>
<protein>
    <submittedName>
        <fullName evidence="9">DMT family transporter</fullName>
    </submittedName>
</protein>
<keyword evidence="2" id="KW-0813">Transport</keyword>
<dbReference type="PANTHER" id="PTHR30561">
    <property type="entry name" value="SMR FAMILY PROTON-DEPENDENT DRUG EFFLUX TRANSPORTER SUGE"/>
    <property type="match status" value="1"/>
</dbReference>
<evidence type="ECO:0000256" key="5">
    <source>
        <dbReference type="ARBA" id="ARBA00022989"/>
    </source>
</evidence>
<comment type="subcellular location">
    <subcellularLocation>
        <location evidence="1 7">Cell membrane</location>
        <topology evidence="1 7">Multi-pass membrane protein</topology>
    </subcellularLocation>
</comment>
<evidence type="ECO:0000256" key="8">
    <source>
        <dbReference type="SAM" id="Phobius"/>
    </source>
</evidence>
<organism evidence="9 10">
    <name type="scientific">Cohnella hongkongensis</name>
    <dbReference type="NCBI Taxonomy" id="178337"/>
    <lineage>
        <taxon>Bacteria</taxon>
        <taxon>Bacillati</taxon>
        <taxon>Bacillota</taxon>
        <taxon>Bacilli</taxon>
        <taxon>Bacillales</taxon>
        <taxon>Paenibacillaceae</taxon>
        <taxon>Cohnella</taxon>
    </lineage>
</organism>
<gene>
    <name evidence="9" type="ORF">ACFO3S_25575</name>
</gene>
<feature type="transmembrane region" description="Helical" evidence="8">
    <location>
        <begin position="6"/>
        <end position="23"/>
    </location>
</feature>
<dbReference type="Pfam" id="PF00893">
    <property type="entry name" value="Multi_Drug_Res"/>
    <property type="match status" value="1"/>
</dbReference>
<name>A0ABV9FK45_9BACL</name>
<proteinExistence type="inferred from homology"/>
<dbReference type="InterPro" id="IPR045324">
    <property type="entry name" value="Small_multidrug_res"/>
</dbReference>
<feature type="transmembrane region" description="Helical" evidence="8">
    <location>
        <begin position="59"/>
        <end position="78"/>
    </location>
</feature>
<dbReference type="EMBL" id="JBHSEP010000028">
    <property type="protein sequence ID" value="MFC4601633.1"/>
    <property type="molecule type" value="Genomic_DNA"/>
</dbReference>
<evidence type="ECO:0000313" key="10">
    <source>
        <dbReference type="Proteomes" id="UP001596028"/>
    </source>
</evidence>
<keyword evidence="10" id="KW-1185">Reference proteome</keyword>
<feature type="transmembrane region" description="Helical" evidence="8">
    <location>
        <begin position="30"/>
        <end position="53"/>
    </location>
</feature>
<dbReference type="Gene3D" id="1.10.3730.20">
    <property type="match status" value="1"/>
</dbReference>